<dbReference type="PANTHER" id="PTHR34477">
    <property type="entry name" value="UPF0213 PROTEIN YHBQ"/>
    <property type="match status" value="1"/>
</dbReference>
<comment type="similarity">
    <text evidence="1">Belongs to the UPF0213 family.</text>
</comment>
<dbReference type="InterPro" id="IPR000305">
    <property type="entry name" value="GIY-YIG_endonuc"/>
</dbReference>
<gene>
    <name evidence="3" type="ORF">GCM10011380_10150</name>
</gene>
<dbReference type="PROSITE" id="PS50164">
    <property type="entry name" value="GIY_YIG"/>
    <property type="match status" value="1"/>
</dbReference>
<evidence type="ECO:0000313" key="3">
    <source>
        <dbReference type="EMBL" id="GGB22522.1"/>
    </source>
</evidence>
<comment type="caution">
    <text evidence="3">The sequence shown here is derived from an EMBL/GenBank/DDBJ whole genome shotgun (WGS) entry which is preliminary data.</text>
</comment>
<dbReference type="Pfam" id="PF01541">
    <property type="entry name" value="GIY-YIG"/>
    <property type="match status" value="1"/>
</dbReference>
<reference evidence="3" key="2">
    <citation type="submission" date="2020-09" db="EMBL/GenBank/DDBJ databases">
        <authorList>
            <person name="Sun Q."/>
            <person name="Zhou Y."/>
        </authorList>
    </citation>
    <scope>NUCLEOTIDE SEQUENCE</scope>
    <source>
        <strain evidence="3">CGMCC 1.15330</strain>
    </source>
</reference>
<protein>
    <submittedName>
        <fullName evidence="3">Endonuclease</fullName>
    </submittedName>
</protein>
<evidence type="ECO:0000256" key="1">
    <source>
        <dbReference type="ARBA" id="ARBA00007435"/>
    </source>
</evidence>
<dbReference type="Gene3D" id="3.40.1440.10">
    <property type="entry name" value="GIY-YIG endonuclease"/>
    <property type="match status" value="1"/>
</dbReference>
<keyword evidence="3" id="KW-0540">Nuclease</keyword>
<evidence type="ECO:0000259" key="2">
    <source>
        <dbReference type="PROSITE" id="PS50164"/>
    </source>
</evidence>
<keyword evidence="3" id="KW-0255">Endonuclease</keyword>
<organism evidence="3 4">
    <name type="scientific">Sphingomonas metalli</name>
    <dbReference type="NCBI Taxonomy" id="1779358"/>
    <lineage>
        <taxon>Bacteria</taxon>
        <taxon>Pseudomonadati</taxon>
        <taxon>Pseudomonadota</taxon>
        <taxon>Alphaproteobacteria</taxon>
        <taxon>Sphingomonadales</taxon>
        <taxon>Sphingomonadaceae</taxon>
        <taxon>Sphingomonas</taxon>
    </lineage>
</organism>
<sequence length="117" mass="13217">MRIDLCSTAPMRERQPCVYILASGFNGTLYVGVTSNLIGRILQHRDGSFCGFTRRHAVHRLVWFDVADTMEAAIAAEKRIKRWPRDWKKNLIERDNPGWNDLAVGLGLPPLPSVMPG</sequence>
<proteinExistence type="inferred from homology"/>
<keyword evidence="3" id="KW-0378">Hydrolase</keyword>
<dbReference type="InterPro" id="IPR035901">
    <property type="entry name" value="GIY-YIG_endonuc_sf"/>
</dbReference>
<evidence type="ECO:0000313" key="4">
    <source>
        <dbReference type="Proteomes" id="UP000623067"/>
    </source>
</evidence>
<dbReference type="Proteomes" id="UP000623067">
    <property type="component" value="Unassembled WGS sequence"/>
</dbReference>
<name>A0A916WPM3_9SPHN</name>
<dbReference type="CDD" id="cd10448">
    <property type="entry name" value="GIY-YIG_unchar_3"/>
    <property type="match status" value="1"/>
</dbReference>
<dbReference type="AlphaFoldDB" id="A0A916WPM3"/>
<keyword evidence="4" id="KW-1185">Reference proteome</keyword>
<dbReference type="GO" id="GO:0004519">
    <property type="term" value="F:endonuclease activity"/>
    <property type="evidence" value="ECO:0007669"/>
    <property type="project" value="UniProtKB-KW"/>
</dbReference>
<dbReference type="PANTHER" id="PTHR34477:SF5">
    <property type="entry name" value="BSL5627 PROTEIN"/>
    <property type="match status" value="1"/>
</dbReference>
<reference evidence="3" key="1">
    <citation type="journal article" date="2014" name="Int. J. Syst. Evol. Microbiol.">
        <title>Complete genome sequence of Corynebacterium casei LMG S-19264T (=DSM 44701T), isolated from a smear-ripened cheese.</title>
        <authorList>
            <consortium name="US DOE Joint Genome Institute (JGI-PGF)"/>
            <person name="Walter F."/>
            <person name="Albersmeier A."/>
            <person name="Kalinowski J."/>
            <person name="Ruckert C."/>
        </authorList>
    </citation>
    <scope>NUCLEOTIDE SEQUENCE</scope>
    <source>
        <strain evidence="3">CGMCC 1.15330</strain>
    </source>
</reference>
<dbReference type="EMBL" id="BMIH01000001">
    <property type="protein sequence ID" value="GGB22522.1"/>
    <property type="molecule type" value="Genomic_DNA"/>
</dbReference>
<dbReference type="InterPro" id="IPR050190">
    <property type="entry name" value="UPF0213_domain"/>
</dbReference>
<dbReference type="SUPFAM" id="SSF82771">
    <property type="entry name" value="GIY-YIG endonuclease"/>
    <property type="match status" value="1"/>
</dbReference>
<accession>A0A916WPM3</accession>
<feature type="domain" description="GIY-YIG" evidence="2">
    <location>
        <begin position="14"/>
        <end position="91"/>
    </location>
</feature>